<reference evidence="2" key="1">
    <citation type="journal article" date="2019" name="Int. J. Syst. Evol. Microbiol.">
        <title>The Global Catalogue of Microorganisms (GCM) 10K type strain sequencing project: providing services to taxonomists for standard genome sequencing and annotation.</title>
        <authorList>
            <consortium name="The Broad Institute Genomics Platform"/>
            <consortium name="The Broad Institute Genome Sequencing Center for Infectious Disease"/>
            <person name="Wu L."/>
            <person name="Ma J."/>
        </authorList>
    </citation>
    <scope>NUCLEOTIDE SEQUENCE [LARGE SCALE GENOMIC DNA]</scope>
    <source>
        <strain evidence="2">JCM 17705</strain>
    </source>
</reference>
<evidence type="ECO:0000313" key="2">
    <source>
        <dbReference type="Proteomes" id="UP001500582"/>
    </source>
</evidence>
<evidence type="ECO:0008006" key="3">
    <source>
        <dbReference type="Google" id="ProtNLM"/>
    </source>
</evidence>
<keyword evidence="2" id="KW-1185">Reference proteome</keyword>
<dbReference type="SUPFAM" id="SSF51658">
    <property type="entry name" value="Xylose isomerase-like"/>
    <property type="match status" value="1"/>
</dbReference>
<accession>A0ABP8FY73</accession>
<proteinExistence type="predicted"/>
<name>A0ABP8FY73_9SPHI</name>
<dbReference type="InterPro" id="IPR036237">
    <property type="entry name" value="Xyl_isomerase-like_sf"/>
</dbReference>
<evidence type="ECO:0000313" key="1">
    <source>
        <dbReference type="EMBL" id="GAA4313352.1"/>
    </source>
</evidence>
<protein>
    <recommendedName>
        <fullName evidence="3">Sugar phosphate isomerase/epimerase</fullName>
    </recommendedName>
</protein>
<organism evidence="1 2">
    <name type="scientific">Mucilaginibacter gynuensis</name>
    <dbReference type="NCBI Taxonomy" id="1302236"/>
    <lineage>
        <taxon>Bacteria</taxon>
        <taxon>Pseudomonadati</taxon>
        <taxon>Bacteroidota</taxon>
        <taxon>Sphingobacteriia</taxon>
        <taxon>Sphingobacteriales</taxon>
        <taxon>Sphingobacteriaceae</taxon>
        <taxon>Mucilaginibacter</taxon>
    </lineage>
</organism>
<comment type="caution">
    <text evidence="1">The sequence shown here is derived from an EMBL/GenBank/DDBJ whole genome shotgun (WGS) entry which is preliminary data.</text>
</comment>
<gene>
    <name evidence="1" type="ORF">GCM10023149_09090</name>
</gene>
<dbReference type="Proteomes" id="UP001500582">
    <property type="component" value="Unassembled WGS sequence"/>
</dbReference>
<dbReference type="EMBL" id="BAABFT010000002">
    <property type="protein sequence ID" value="GAA4313352.1"/>
    <property type="molecule type" value="Genomic_DNA"/>
</dbReference>
<dbReference type="Gene3D" id="3.20.20.150">
    <property type="entry name" value="Divalent-metal-dependent TIM barrel enzymes"/>
    <property type="match status" value="1"/>
</dbReference>
<dbReference type="RefSeq" id="WP_345209817.1">
    <property type="nucleotide sequence ID" value="NZ_BAABFT010000002.1"/>
</dbReference>
<sequence>MQIKFFSPLWGHEHLPISDYLDLIKSAGYNGIETWMPANATDKRVLFDYLQQHEMEIISFQHEADGSTFDEFKASYLKNLHACAEPQPILINSHTGRDYFSLSQNMELIDIATEFTEKTGILVVHETHRGRAGYSPQVAKEMFDINKDFMITADFSHWVCVTTSMLQNFQETIAEAINRAPHIHARVGFEEGPQIGDPREPAWKYALDTFLQWWDKIVEINAASNSDVLTITTEFGPPPYMQLQPFTDRPLYNQFDINCYMKDLLTERYSQYIA</sequence>